<evidence type="ECO:0000256" key="3">
    <source>
        <dbReference type="ARBA" id="ARBA00022692"/>
    </source>
</evidence>
<feature type="domain" description="Neurotransmitter-gated ion-channel transmembrane" evidence="17">
    <location>
        <begin position="259"/>
        <end position="505"/>
    </location>
</feature>
<keyword evidence="11" id="KW-1071">Ligand-gated ion channel</keyword>
<comment type="similarity">
    <text evidence="14">Belongs to the ligand-gated ion channel (TC 1.A.9) family.</text>
</comment>
<feature type="region of interest" description="Disordered" evidence="15">
    <location>
        <begin position="419"/>
        <end position="452"/>
    </location>
</feature>
<evidence type="ECO:0000256" key="5">
    <source>
        <dbReference type="ARBA" id="ARBA00023018"/>
    </source>
</evidence>
<feature type="chain" id="PRO_5029948721" evidence="14">
    <location>
        <begin position="27"/>
        <end position="521"/>
    </location>
</feature>
<evidence type="ECO:0000259" key="17">
    <source>
        <dbReference type="Pfam" id="PF02932"/>
    </source>
</evidence>
<dbReference type="OrthoDB" id="10035934at2759"/>
<dbReference type="InterPro" id="IPR002394">
    <property type="entry name" value="Nicotinic_acetylcholine_rcpt"/>
</dbReference>
<evidence type="ECO:0000259" key="16">
    <source>
        <dbReference type="Pfam" id="PF02931"/>
    </source>
</evidence>
<evidence type="ECO:0000256" key="11">
    <source>
        <dbReference type="ARBA" id="ARBA00023286"/>
    </source>
</evidence>
<sequence length="521" mass="59384">MDTFRLRCVLLAAAIIFVCTVKVSDAEMTMSNSTTIRPSSNTENRLIGNLLSQYSRYVRPVFNESTIVYVYYHMRLSRLLQMDERNQILITAMWLEQSWIDEYLTWDPKDYDNITAVYIPTTMIWIPDTVLYESADVDKELGNDVMLTNAKVFSNGTVFWQAPAIFKSSCSLSVTYFPFDQHSCKLQFGPWAYLGNEVIMKKRADSGDFSQLSPNGQWRLLGMPVEENLIKYGCCPIPYSDVTFFINLKRKSLFYVFNLIFPTVFMSFVSLLGFYLPPDSGEKVGLNITSLLSIVFFLLLGAQLLPPTSESISYLGKLFSTIIVIMSIETAMSVIILRLYHLHLPYPPPAWARWLILDKAAKLLRLKGWHHEYSANDDAALEVNDYGAHDFKASDPFEFDNRKSSMESRAIGESLLHKLDMNPDDVPESKPKEKQSSQDSDYGSETNDDSMGSSIMRIGNYIRRLVNNSRKKEALSAIQQQWIDMCLILDRVLLFLMMTALALGLFSILSIMSNPASQNQL</sequence>
<reference evidence="19" key="1">
    <citation type="submission" date="2015-02" db="EMBL/GenBank/DDBJ databases">
        <title>Genome sequencing for Strongylocentrotus purpuratus.</title>
        <authorList>
            <person name="Murali S."/>
            <person name="Liu Y."/>
            <person name="Vee V."/>
            <person name="English A."/>
            <person name="Wang M."/>
            <person name="Skinner E."/>
            <person name="Han Y."/>
            <person name="Muzny D.M."/>
            <person name="Worley K.C."/>
            <person name="Gibbs R.A."/>
        </authorList>
    </citation>
    <scope>NUCLEOTIDE SEQUENCE</scope>
</reference>
<dbReference type="GO" id="GO:1904315">
    <property type="term" value="F:transmitter-gated monoatomic ion channel activity involved in regulation of postsynaptic membrane potential"/>
    <property type="evidence" value="ECO:0000318"/>
    <property type="project" value="GO_Central"/>
</dbReference>
<evidence type="ECO:0000256" key="10">
    <source>
        <dbReference type="ARBA" id="ARBA00023180"/>
    </source>
</evidence>
<evidence type="ECO:0000256" key="9">
    <source>
        <dbReference type="ARBA" id="ARBA00023170"/>
    </source>
</evidence>
<dbReference type="GO" id="GO:0005231">
    <property type="term" value="F:excitatory extracellular ligand-gated monoatomic ion channel activity"/>
    <property type="evidence" value="ECO:0000318"/>
    <property type="project" value="GO_Central"/>
</dbReference>
<dbReference type="InParanoid" id="A0A7M7GGV0"/>
<dbReference type="GO" id="GO:0043005">
    <property type="term" value="C:neuron projection"/>
    <property type="evidence" value="ECO:0000318"/>
    <property type="project" value="GO_Central"/>
</dbReference>
<keyword evidence="3 14" id="KW-0812">Transmembrane</keyword>
<dbReference type="InterPro" id="IPR036719">
    <property type="entry name" value="Neuro-gated_channel_TM_sf"/>
</dbReference>
<dbReference type="InterPro" id="IPR006201">
    <property type="entry name" value="Neur_channel"/>
</dbReference>
<dbReference type="PROSITE" id="PS00236">
    <property type="entry name" value="NEUROTR_ION_CHANNEL"/>
    <property type="match status" value="1"/>
</dbReference>
<feature type="compositionally biased region" description="Basic and acidic residues" evidence="15">
    <location>
        <begin position="419"/>
        <end position="436"/>
    </location>
</feature>
<evidence type="ECO:0000256" key="15">
    <source>
        <dbReference type="SAM" id="MobiDB-lite"/>
    </source>
</evidence>
<keyword evidence="2" id="KW-1003">Cell membrane</keyword>
<dbReference type="GO" id="GO:0005886">
    <property type="term" value="C:plasma membrane"/>
    <property type="evidence" value="ECO:0000318"/>
    <property type="project" value="GO_Central"/>
</dbReference>
<keyword evidence="5" id="KW-0770">Synapse</keyword>
<dbReference type="Pfam" id="PF02932">
    <property type="entry name" value="Neur_chan_memb"/>
    <property type="match status" value="1"/>
</dbReference>
<protein>
    <submittedName>
        <fullName evidence="18">Uncharacterized protein</fullName>
    </submittedName>
</protein>
<feature type="domain" description="Neurotransmitter-gated ion-channel ligand-binding" evidence="16">
    <location>
        <begin position="43"/>
        <end position="251"/>
    </location>
</feature>
<evidence type="ECO:0000313" key="18">
    <source>
        <dbReference type="EnsemblMetazoa" id="XP_003728202"/>
    </source>
</evidence>
<name>A0A7M7GGV0_STRPU</name>
<dbReference type="InterPro" id="IPR006029">
    <property type="entry name" value="Neurotrans-gated_channel_TM"/>
</dbReference>
<dbReference type="GO" id="GO:0042391">
    <property type="term" value="P:regulation of membrane potential"/>
    <property type="evidence" value="ECO:0000318"/>
    <property type="project" value="GO_Central"/>
</dbReference>
<feature type="transmembrane region" description="Helical" evidence="14">
    <location>
        <begin position="318"/>
        <end position="340"/>
    </location>
</feature>
<feature type="signal peptide" evidence="14">
    <location>
        <begin position="1"/>
        <end position="26"/>
    </location>
</feature>
<evidence type="ECO:0000256" key="12">
    <source>
        <dbReference type="ARBA" id="ARBA00023303"/>
    </source>
</evidence>
<dbReference type="SUPFAM" id="SSF90112">
    <property type="entry name" value="Neurotransmitter-gated ion-channel transmembrane pore"/>
    <property type="match status" value="1"/>
</dbReference>
<feature type="transmembrane region" description="Helical" evidence="14">
    <location>
        <begin position="492"/>
        <end position="512"/>
    </location>
</feature>
<keyword evidence="12 14" id="KW-0407">Ion channel</keyword>
<evidence type="ECO:0000256" key="14">
    <source>
        <dbReference type="RuleBase" id="RU000687"/>
    </source>
</evidence>
<dbReference type="OMA" id="LIQQQWI"/>
<dbReference type="InterPro" id="IPR006202">
    <property type="entry name" value="Neur_chan_lig-bd"/>
</dbReference>
<dbReference type="Proteomes" id="UP000007110">
    <property type="component" value="Unassembled WGS sequence"/>
</dbReference>
<keyword evidence="7 14" id="KW-0472">Membrane</keyword>
<dbReference type="Gene3D" id="1.20.58.390">
    <property type="entry name" value="Neurotransmitter-gated ion-channel transmembrane domain"/>
    <property type="match status" value="1"/>
</dbReference>
<organism evidence="18 19">
    <name type="scientific">Strongylocentrotus purpuratus</name>
    <name type="common">Purple sea urchin</name>
    <dbReference type="NCBI Taxonomy" id="7668"/>
    <lineage>
        <taxon>Eukaryota</taxon>
        <taxon>Metazoa</taxon>
        <taxon>Echinodermata</taxon>
        <taxon>Eleutherozoa</taxon>
        <taxon>Echinozoa</taxon>
        <taxon>Echinoidea</taxon>
        <taxon>Euechinoidea</taxon>
        <taxon>Echinacea</taxon>
        <taxon>Camarodonta</taxon>
        <taxon>Echinidea</taxon>
        <taxon>Strongylocentrotidae</taxon>
        <taxon>Strongylocentrotus</taxon>
    </lineage>
</organism>
<dbReference type="InterPro" id="IPR018000">
    <property type="entry name" value="Neurotransmitter_ion_chnl_CS"/>
</dbReference>
<reference evidence="18" key="2">
    <citation type="submission" date="2021-01" db="UniProtKB">
        <authorList>
            <consortium name="EnsemblMetazoa"/>
        </authorList>
    </citation>
    <scope>IDENTIFICATION</scope>
</reference>
<evidence type="ECO:0000256" key="2">
    <source>
        <dbReference type="ARBA" id="ARBA00022475"/>
    </source>
</evidence>
<evidence type="ECO:0000256" key="6">
    <source>
        <dbReference type="ARBA" id="ARBA00023065"/>
    </source>
</evidence>
<feature type="compositionally biased region" description="Polar residues" evidence="15">
    <location>
        <begin position="437"/>
        <end position="452"/>
    </location>
</feature>
<evidence type="ECO:0000256" key="1">
    <source>
        <dbReference type="ARBA" id="ARBA00022448"/>
    </source>
</evidence>
<accession>A0A7M7GGV0</accession>
<dbReference type="SUPFAM" id="SSF63712">
    <property type="entry name" value="Nicotinic receptor ligand binding domain-like"/>
    <property type="match status" value="1"/>
</dbReference>
<evidence type="ECO:0000256" key="7">
    <source>
        <dbReference type="ARBA" id="ARBA00023136"/>
    </source>
</evidence>
<keyword evidence="6 14" id="KW-0406">Ion transport</keyword>
<dbReference type="Gene3D" id="2.70.170.10">
    <property type="entry name" value="Neurotransmitter-gated ion-channel ligand-binding domain"/>
    <property type="match status" value="1"/>
</dbReference>
<dbReference type="PANTHER" id="PTHR18945">
    <property type="entry name" value="NEUROTRANSMITTER GATED ION CHANNEL"/>
    <property type="match status" value="1"/>
</dbReference>
<dbReference type="PRINTS" id="PR00254">
    <property type="entry name" value="NICOTINICR"/>
</dbReference>
<dbReference type="AlphaFoldDB" id="A0A7M7GGV0"/>
<keyword evidence="8" id="KW-1015">Disulfide bond</keyword>
<keyword evidence="10" id="KW-0325">Glycoprotein</keyword>
<dbReference type="GO" id="GO:0045211">
    <property type="term" value="C:postsynaptic membrane"/>
    <property type="evidence" value="ECO:0007669"/>
    <property type="project" value="InterPro"/>
</dbReference>
<keyword evidence="14" id="KW-0732">Signal</keyword>
<dbReference type="GO" id="GO:0034220">
    <property type="term" value="P:monoatomic ion transmembrane transport"/>
    <property type="evidence" value="ECO:0000318"/>
    <property type="project" value="GO_Central"/>
</dbReference>
<feature type="transmembrane region" description="Helical" evidence="14">
    <location>
        <begin position="288"/>
        <end position="306"/>
    </location>
</feature>
<dbReference type="PRINTS" id="PR00252">
    <property type="entry name" value="NRIONCHANNEL"/>
</dbReference>
<dbReference type="GO" id="GO:0045202">
    <property type="term" value="C:synapse"/>
    <property type="evidence" value="ECO:0000318"/>
    <property type="project" value="GO_Central"/>
</dbReference>
<proteinExistence type="inferred from homology"/>
<evidence type="ECO:0000256" key="8">
    <source>
        <dbReference type="ARBA" id="ARBA00023157"/>
    </source>
</evidence>
<dbReference type="EnsemblMetazoa" id="XM_003728154">
    <property type="protein sequence ID" value="XP_003728202"/>
    <property type="gene ID" value="LOC577387"/>
</dbReference>
<dbReference type="InterPro" id="IPR038050">
    <property type="entry name" value="Neuro_actylchol_rec"/>
</dbReference>
<keyword evidence="9" id="KW-0675">Receptor</keyword>
<keyword evidence="19" id="KW-1185">Reference proteome</keyword>
<dbReference type="GO" id="GO:0005892">
    <property type="term" value="C:acetylcholine-gated channel complex"/>
    <property type="evidence" value="ECO:0000318"/>
    <property type="project" value="GO_Central"/>
</dbReference>
<dbReference type="KEGG" id="spu:577387"/>
<dbReference type="GO" id="GO:0022848">
    <property type="term" value="F:acetylcholine-gated monoatomic cation-selective channel activity"/>
    <property type="evidence" value="ECO:0007669"/>
    <property type="project" value="InterPro"/>
</dbReference>
<evidence type="ECO:0000256" key="13">
    <source>
        <dbReference type="ARBA" id="ARBA00034099"/>
    </source>
</evidence>
<keyword evidence="1 14" id="KW-0813">Transport</keyword>
<dbReference type="Pfam" id="PF02931">
    <property type="entry name" value="Neur_chan_LBD"/>
    <property type="match status" value="1"/>
</dbReference>
<dbReference type="InterPro" id="IPR036734">
    <property type="entry name" value="Neur_chan_lig-bd_sf"/>
</dbReference>
<dbReference type="CDD" id="cd18997">
    <property type="entry name" value="LGIC_ECD_nAChR"/>
    <property type="match status" value="1"/>
</dbReference>
<dbReference type="FunFam" id="2.70.170.10:FF:000028">
    <property type="entry name" value="AcetylCholine Receptor"/>
    <property type="match status" value="1"/>
</dbReference>
<dbReference type="RefSeq" id="XP_003728202.2">
    <property type="nucleotide sequence ID" value="XM_003728154.3"/>
</dbReference>
<feature type="transmembrane region" description="Helical" evidence="14">
    <location>
        <begin position="253"/>
        <end position="276"/>
    </location>
</feature>
<keyword evidence="4 14" id="KW-1133">Transmembrane helix</keyword>
<dbReference type="CDD" id="cd19051">
    <property type="entry name" value="LGIC_TM_cation"/>
    <property type="match status" value="1"/>
</dbReference>
<dbReference type="GO" id="GO:0007268">
    <property type="term" value="P:chemical synaptic transmission"/>
    <property type="evidence" value="ECO:0000318"/>
    <property type="project" value="GO_Central"/>
</dbReference>
<dbReference type="GO" id="GO:0004888">
    <property type="term" value="F:transmembrane signaling receptor activity"/>
    <property type="evidence" value="ECO:0007669"/>
    <property type="project" value="InterPro"/>
</dbReference>
<comment type="subcellular location">
    <subcellularLocation>
        <location evidence="13">Synaptic cell membrane</location>
        <topology evidence="13">Multi-pass membrane protein</topology>
    </subcellularLocation>
</comment>
<evidence type="ECO:0000256" key="4">
    <source>
        <dbReference type="ARBA" id="ARBA00022989"/>
    </source>
</evidence>
<dbReference type="GeneID" id="577387"/>
<evidence type="ECO:0000313" key="19">
    <source>
        <dbReference type="Proteomes" id="UP000007110"/>
    </source>
</evidence>